<comment type="caution">
    <text evidence="1">The sequence shown here is derived from an EMBL/GenBank/DDBJ whole genome shotgun (WGS) entry which is preliminary data.</text>
</comment>
<evidence type="ECO:0000313" key="2">
    <source>
        <dbReference type="Proteomes" id="UP001207468"/>
    </source>
</evidence>
<sequence>MHFAAIDTVLPADSVEFCPHPDASNILVCGTYKLQDKDTQQSRPIPPSESQLPSSGPAAVGQVRTGQCLVYGVDSSPGEDIAVENLLFSSKIQEISLPAVLDLKWCHTTPSRRPLIAVACAEGCVDLFEWELEQKQLRNAGSLRVAPSHVLCLSLDWSNRRTPTSAAGSLVVSLSDGTVSLLEPDQIGQLVVSSAWSAHAYEPWCVAWSCWDTNIIYSGGDDLQLKVWDVRRGFEQPIITNKRFDAGVTCIQSHPNVEHLIAVGSYDATVRLFDSRMPLTPLALAGVGGGAWRVKWHPSPSRTQDLLVAAMHDGFKVVSFHNVGHQTDPPSDANGKNWEIVKRYDEHESLAYGVDWSNESWQGSQSVPTLIASASFYDHALHLWRG</sequence>
<organism evidence="1 2">
    <name type="scientific">Russula earlei</name>
    <dbReference type="NCBI Taxonomy" id="71964"/>
    <lineage>
        <taxon>Eukaryota</taxon>
        <taxon>Fungi</taxon>
        <taxon>Dikarya</taxon>
        <taxon>Basidiomycota</taxon>
        <taxon>Agaricomycotina</taxon>
        <taxon>Agaricomycetes</taxon>
        <taxon>Russulales</taxon>
        <taxon>Russulaceae</taxon>
        <taxon>Russula</taxon>
    </lineage>
</organism>
<keyword evidence="2" id="KW-1185">Reference proteome</keyword>
<name>A0ACC0UN93_9AGAM</name>
<accession>A0ACC0UN93</accession>
<reference evidence="1" key="1">
    <citation type="submission" date="2021-03" db="EMBL/GenBank/DDBJ databases">
        <title>Evolutionary priming and transition to the ectomycorrhizal habit in an iconic lineage of mushroom-forming fungi: is preadaptation a requirement?</title>
        <authorList>
            <consortium name="DOE Joint Genome Institute"/>
            <person name="Looney B.P."/>
            <person name="Miyauchi S."/>
            <person name="Morin E."/>
            <person name="Drula E."/>
            <person name="Courty P.E."/>
            <person name="Chicoki N."/>
            <person name="Fauchery L."/>
            <person name="Kohler A."/>
            <person name="Kuo A."/>
            <person name="LaButti K."/>
            <person name="Pangilinan J."/>
            <person name="Lipzen A."/>
            <person name="Riley R."/>
            <person name="Andreopoulos W."/>
            <person name="He G."/>
            <person name="Johnson J."/>
            <person name="Barry K.W."/>
            <person name="Grigoriev I.V."/>
            <person name="Nagy L."/>
            <person name="Hibbett D."/>
            <person name="Henrissat B."/>
            <person name="Matheny P.B."/>
            <person name="Labbe J."/>
            <person name="Martin A.F."/>
        </authorList>
    </citation>
    <scope>NUCLEOTIDE SEQUENCE</scope>
    <source>
        <strain evidence="1">BPL698</strain>
    </source>
</reference>
<proteinExistence type="predicted"/>
<evidence type="ECO:0000313" key="1">
    <source>
        <dbReference type="EMBL" id="KAI9512577.1"/>
    </source>
</evidence>
<feature type="non-terminal residue" evidence="1">
    <location>
        <position position="1"/>
    </location>
</feature>
<protein>
    <submittedName>
        <fullName evidence="1">WD-40 repeat-containing protein</fullName>
    </submittedName>
</protein>
<dbReference type="Proteomes" id="UP001207468">
    <property type="component" value="Unassembled WGS sequence"/>
</dbReference>
<dbReference type="EMBL" id="JAGFNK010000008">
    <property type="protein sequence ID" value="KAI9512577.1"/>
    <property type="molecule type" value="Genomic_DNA"/>
</dbReference>
<gene>
    <name evidence="1" type="ORF">F5148DRAFT_1008038</name>
</gene>